<dbReference type="InterPro" id="IPR021372">
    <property type="entry name" value="DUF2989"/>
</dbReference>
<keyword evidence="3" id="KW-1185">Reference proteome</keyword>
<evidence type="ECO:0000256" key="1">
    <source>
        <dbReference type="SAM" id="SignalP"/>
    </source>
</evidence>
<proteinExistence type="predicted"/>
<reference evidence="2" key="1">
    <citation type="submission" date="2021-12" db="EMBL/GenBank/DDBJ databases">
        <authorList>
            <person name="Rodrigo-Torres L."/>
            <person name="Arahal R. D."/>
            <person name="Lucena T."/>
        </authorList>
    </citation>
    <scope>NUCLEOTIDE SEQUENCE</scope>
    <source>
        <strain evidence="2">CECT 8226</strain>
    </source>
</reference>
<name>A0ABN8DIG9_9VIBR</name>
<protein>
    <recommendedName>
        <fullName evidence="4">DUF2989 domain-containing protein</fullName>
    </recommendedName>
</protein>
<dbReference type="Pfam" id="PF11207">
    <property type="entry name" value="DUF2989"/>
    <property type="match status" value="1"/>
</dbReference>
<evidence type="ECO:0000313" key="3">
    <source>
        <dbReference type="Proteomes" id="UP000838160"/>
    </source>
</evidence>
<keyword evidence="1" id="KW-0732">Signal</keyword>
<organism evidence="2 3">
    <name type="scientific">Vibrio hippocampi</name>
    <dbReference type="NCBI Taxonomy" id="654686"/>
    <lineage>
        <taxon>Bacteria</taxon>
        <taxon>Pseudomonadati</taxon>
        <taxon>Pseudomonadota</taxon>
        <taxon>Gammaproteobacteria</taxon>
        <taxon>Vibrionales</taxon>
        <taxon>Vibrionaceae</taxon>
        <taxon>Vibrio</taxon>
    </lineage>
</organism>
<dbReference type="EMBL" id="CAKLCM010000002">
    <property type="protein sequence ID" value="CAH0526546.1"/>
    <property type="molecule type" value="Genomic_DNA"/>
</dbReference>
<gene>
    <name evidence="2" type="ORF">VHP8226_01900</name>
</gene>
<dbReference type="Proteomes" id="UP000838160">
    <property type="component" value="Unassembled WGS sequence"/>
</dbReference>
<dbReference type="RefSeq" id="WP_237484814.1">
    <property type="nucleotide sequence ID" value="NZ_CAKLCM010000002.1"/>
</dbReference>
<accession>A0ABN8DIG9</accession>
<feature type="chain" id="PRO_5045193892" description="DUF2989 domain-containing protein" evidence="1">
    <location>
        <begin position="22"/>
        <end position="272"/>
    </location>
</feature>
<sequence length="272" mass="31428">MITSNPISLSRLFFCLLVSFAITGCFESRKNTDQLCQKEPGLQCEALNMNDGQCKIPRTDLIWHRHQTLEQPSEEGMITEYHILKRYQKCLELAAQMRSLDQKDKESKRFNALMYVIEERTRIEESLVNSRSASTLYFLWSETGNQPARRQFLALEGTPELETAEMQYALATYYISRDKTKTYELLNRSLELSKHTTPNKDAIKALASVSQQLGRHKLSYLWTKVGQGFGIATASESELDRMFALQPEEYQELDIQAEQIISTLKEGRYSRQ</sequence>
<comment type="caution">
    <text evidence="2">The sequence shown here is derived from an EMBL/GenBank/DDBJ whole genome shotgun (WGS) entry which is preliminary data.</text>
</comment>
<evidence type="ECO:0008006" key="4">
    <source>
        <dbReference type="Google" id="ProtNLM"/>
    </source>
</evidence>
<feature type="signal peptide" evidence="1">
    <location>
        <begin position="1"/>
        <end position="21"/>
    </location>
</feature>
<evidence type="ECO:0000313" key="2">
    <source>
        <dbReference type="EMBL" id="CAH0526546.1"/>
    </source>
</evidence>